<dbReference type="OrthoDB" id="5840260at2"/>
<feature type="region of interest" description="Disordered" evidence="1">
    <location>
        <begin position="528"/>
        <end position="595"/>
    </location>
</feature>
<dbReference type="Proteomes" id="UP000260665">
    <property type="component" value="Unassembled WGS sequence"/>
</dbReference>
<dbReference type="Pfam" id="PF10995">
    <property type="entry name" value="CBP_BcsE"/>
    <property type="match status" value="1"/>
</dbReference>
<sequence length="595" mass="64386">MHTALPHSSLWRLLPQALRSLLQRTPPAAAACGLGLDALPQGLGHLPVGTPVALAWQNRAPDLQWAQALLQDMLQHGPVVLLAENEAAADPLLLHPALALACTQGRLTVWLMAADITQRRAGMQAVLEELEQAGLSPRHALLVLASPRAHLGHSVAQVQQWGLQMGRWCRTRTRPVVFAFNAWDSVEQVLGPLRSLAAVFEHVALMGSQAQHPLLLVERWNGSQGPLYEVRLGLTQDAATQRLAFDGSQMHGQLARLVEAPDQYTVIATRAALAGQRAAPADWQVVDTLADVQLAAQDAIAATVLLHSGPSGQQEELLRLVHRLRSQHGRALKIVVHETQDKLRANLEQALLHLGANTVVYREVGFARLQRLLHELHDQTFARAIAPDFESARADFMPDAQRGYLPMLAFCDSVEAMLTRTHSAGLPHSFLRLTMQTHVAHLDAIQASLALRDGDVLSADQNALYVFMFACAETDVDPALARLFSIAPSELFAAQTLYTSVDGMRTALRALREAARLGVPDYSRYRSERASQPLQAAASLPATSQPKAVGAAPGIQPVPDTPDRPAIAGAAPTPTVQARPLARRVSETEGTPHAA</sequence>
<protein>
    <recommendedName>
        <fullName evidence="4">Cellulose biosynthesis protein BcsE</fullName>
    </recommendedName>
</protein>
<dbReference type="RefSeq" id="WP_117175000.1">
    <property type="nucleotide sequence ID" value="NZ_QFZK01000002.1"/>
</dbReference>
<evidence type="ECO:0000313" key="3">
    <source>
        <dbReference type="Proteomes" id="UP000260665"/>
    </source>
</evidence>
<dbReference type="AlphaFoldDB" id="A0A3E1RFV4"/>
<name>A0A3E1RFV4_9BURK</name>
<dbReference type="InterPro" id="IPR017745">
    <property type="entry name" value="BcsE"/>
</dbReference>
<reference evidence="2 3" key="1">
    <citation type="submission" date="2018-05" db="EMBL/GenBank/DDBJ databases">
        <title>Rhodoferax soyangensis sp.nov., isolated from an oligotrophic freshwater lake.</title>
        <authorList>
            <person name="Park M."/>
        </authorList>
    </citation>
    <scope>NUCLEOTIDE SEQUENCE [LARGE SCALE GENOMIC DNA]</scope>
    <source>
        <strain evidence="2 3">IMCC26218</strain>
    </source>
</reference>
<dbReference type="GO" id="GO:0035438">
    <property type="term" value="F:cyclic-di-GMP binding"/>
    <property type="evidence" value="ECO:0007669"/>
    <property type="project" value="InterPro"/>
</dbReference>
<comment type="caution">
    <text evidence="2">The sequence shown here is derived from an EMBL/GenBank/DDBJ whole genome shotgun (WGS) entry which is preliminary data.</text>
</comment>
<evidence type="ECO:0000313" key="2">
    <source>
        <dbReference type="EMBL" id="RFO98256.1"/>
    </source>
</evidence>
<evidence type="ECO:0008006" key="4">
    <source>
        <dbReference type="Google" id="ProtNLM"/>
    </source>
</evidence>
<organism evidence="2 3">
    <name type="scientific">Rhodoferax lacus</name>
    <dbReference type="NCBI Taxonomy" id="2184758"/>
    <lineage>
        <taxon>Bacteria</taxon>
        <taxon>Pseudomonadati</taxon>
        <taxon>Pseudomonadota</taxon>
        <taxon>Betaproteobacteria</taxon>
        <taxon>Burkholderiales</taxon>
        <taxon>Comamonadaceae</taxon>
        <taxon>Rhodoferax</taxon>
    </lineage>
</organism>
<evidence type="ECO:0000256" key="1">
    <source>
        <dbReference type="SAM" id="MobiDB-lite"/>
    </source>
</evidence>
<keyword evidence="3" id="KW-1185">Reference proteome</keyword>
<dbReference type="EMBL" id="QFZK01000002">
    <property type="protein sequence ID" value="RFO98256.1"/>
    <property type="molecule type" value="Genomic_DNA"/>
</dbReference>
<proteinExistence type="predicted"/>
<accession>A0A3E1RFV4</accession>
<gene>
    <name evidence="2" type="ORF">DIC66_05985</name>
</gene>